<evidence type="ECO:0000313" key="2">
    <source>
        <dbReference type="EMBL" id="MBA2889895.1"/>
    </source>
</evidence>
<name>A0A7W0CF99_9ACTN</name>
<dbReference type="InterPro" id="IPR014867">
    <property type="entry name" value="Spore_coat_CotH_CotH2/3/7"/>
</dbReference>
<evidence type="ECO:0000313" key="3">
    <source>
        <dbReference type="Proteomes" id="UP000530928"/>
    </source>
</evidence>
<protein>
    <submittedName>
        <fullName evidence="2">Spore coat protein CotH</fullName>
    </submittedName>
</protein>
<feature type="compositionally biased region" description="Gly residues" evidence="1">
    <location>
        <begin position="139"/>
        <end position="148"/>
    </location>
</feature>
<sequence>MRRLLHRLPVRLRHHWKLPAAFAAFLLVLGLVAGTVRITPIVASGGSEVEAAVAQDVAGREDLWDASAPHTISVSYDATAYDEMLDDYFDDDEKTWIKADVVIDGTTIQNAGLRLKGNSTLRGLKDARPGAKTTTRQQGPGGRGGFGGMTNLSTDKPADLPWLIDFGKYEEGRTYQGLEQLSVRPAAQGSELSVNEALALSLVAESGEPSQRYAYSSFTVNGGRAATRLVVQHPDEEYASSLGDGVLYKALATGAFSYQGDDLTEYTDDFKQINKTGSQDLTPVIRFLKWLDSASDEEFAAHLADHVDVESFAKYAALQNLLLNFDDMAGPGKNFYLWYDLGSGKLRVITWDLNFAFSGDTALKPGETASMGGGMMRPGGQQGQQDQQGQRPEMPEGGPPEGFPQQGGQEGRGGGMRMGNTLKTKFLAAEAFKDDYEQAYRELYRTLYADGAATTVLDALEKVVGAGQVTRLRETVEARTKALASDPVITGG</sequence>
<comment type="caution">
    <text evidence="2">The sequence shown here is derived from an EMBL/GenBank/DDBJ whole genome shotgun (WGS) entry which is preliminary data.</text>
</comment>
<keyword evidence="2" id="KW-0167">Capsid protein</keyword>
<evidence type="ECO:0000256" key="1">
    <source>
        <dbReference type="SAM" id="MobiDB-lite"/>
    </source>
</evidence>
<dbReference type="PANTHER" id="PTHR40050:SF1">
    <property type="entry name" value="INNER SPORE COAT PROTEIN H"/>
    <property type="match status" value="1"/>
</dbReference>
<gene>
    <name evidence="2" type="ORF">HNR30_001230</name>
</gene>
<dbReference type="PANTHER" id="PTHR40050">
    <property type="entry name" value="INNER SPORE COAT PROTEIN H"/>
    <property type="match status" value="1"/>
</dbReference>
<feature type="region of interest" description="Disordered" evidence="1">
    <location>
        <begin position="124"/>
        <end position="152"/>
    </location>
</feature>
<dbReference type="EMBL" id="JACDUR010000001">
    <property type="protein sequence ID" value="MBA2889895.1"/>
    <property type="molecule type" value="Genomic_DNA"/>
</dbReference>
<feature type="compositionally biased region" description="Low complexity" evidence="1">
    <location>
        <begin position="383"/>
        <end position="396"/>
    </location>
</feature>
<feature type="compositionally biased region" description="Gly residues" evidence="1">
    <location>
        <begin position="371"/>
        <end position="382"/>
    </location>
</feature>
<feature type="region of interest" description="Disordered" evidence="1">
    <location>
        <begin position="366"/>
        <end position="416"/>
    </location>
</feature>
<dbReference type="AlphaFoldDB" id="A0A7W0CF99"/>
<dbReference type="Pfam" id="PF08757">
    <property type="entry name" value="CotH"/>
    <property type="match status" value="1"/>
</dbReference>
<dbReference type="Proteomes" id="UP000530928">
    <property type="component" value="Unassembled WGS sequence"/>
</dbReference>
<reference evidence="2 3" key="1">
    <citation type="submission" date="2020-07" db="EMBL/GenBank/DDBJ databases">
        <title>Genomic Encyclopedia of Type Strains, Phase IV (KMG-IV): sequencing the most valuable type-strain genomes for metagenomic binning, comparative biology and taxonomic classification.</title>
        <authorList>
            <person name="Goeker M."/>
        </authorList>
    </citation>
    <scope>NUCLEOTIDE SEQUENCE [LARGE SCALE GENOMIC DNA]</scope>
    <source>
        <strain evidence="2 3">DSM 45533</strain>
    </source>
</reference>
<keyword evidence="3" id="KW-1185">Reference proteome</keyword>
<organism evidence="2 3">
    <name type="scientific">Nonomuraea soli</name>
    <dbReference type="NCBI Taxonomy" id="1032476"/>
    <lineage>
        <taxon>Bacteria</taxon>
        <taxon>Bacillati</taxon>
        <taxon>Actinomycetota</taxon>
        <taxon>Actinomycetes</taxon>
        <taxon>Streptosporangiales</taxon>
        <taxon>Streptosporangiaceae</taxon>
        <taxon>Nonomuraea</taxon>
    </lineage>
</organism>
<accession>A0A7W0CF99</accession>
<keyword evidence="2" id="KW-0946">Virion</keyword>
<dbReference type="RefSeq" id="WP_220133181.1">
    <property type="nucleotide sequence ID" value="NZ_BAABAM010000001.1"/>
</dbReference>
<proteinExistence type="predicted"/>